<organism evidence="4 5">
    <name type="scientific">Powellomyces hirtus</name>
    <dbReference type="NCBI Taxonomy" id="109895"/>
    <lineage>
        <taxon>Eukaryota</taxon>
        <taxon>Fungi</taxon>
        <taxon>Fungi incertae sedis</taxon>
        <taxon>Chytridiomycota</taxon>
        <taxon>Chytridiomycota incertae sedis</taxon>
        <taxon>Chytridiomycetes</taxon>
        <taxon>Spizellomycetales</taxon>
        <taxon>Powellomycetaceae</taxon>
        <taxon>Powellomyces</taxon>
    </lineage>
</organism>
<dbReference type="InterPro" id="IPR001611">
    <property type="entry name" value="Leu-rich_rpt"/>
</dbReference>
<evidence type="ECO:0000256" key="1">
    <source>
        <dbReference type="ARBA" id="ARBA00022614"/>
    </source>
</evidence>
<evidence type="ECO:0000256" key="3">
    <source>
        <dbReference type="SAM" id="MobiDB-lite"/>
    </source>
</evidence>
<dbReference type="SUPFAM" id="SSF52058">
    <property type="entry name" value="L domain-like"/>
    <property type="match status" value="1"/>
</dbReference>
<proteinExistence type="predicted"/>
<dbReference type="EMBL" id="QEAQ01000014">
    <property type="protein sequence ID" value="TPX60519.1"/>
    <property type="molecule type" value="Genomic_DNA"/>
</dbReference>
<dbReference type="CDD" id="cd21340">
    <property type="entry name" value="PPP1R42"/>
    <property type="match status" value="1"/>
</dbReference>
<dbReference type="PANTHER" id="PTHR46652">
    <property type="entry name" value="LEUCINE-RICH REPEAT AND IQ DOMAIN-CONTAINING PROTEIN 1-RELATED"/>
    <property type="match status" value="1"/>
</dbReference>
<evidence type="ECO:0008006" key="6">
    <source>
        <dbReference type="Google" id="ProtNLM"/>
    </source>
</evidence>
<protein>
    <recommendedName>
        <fullName evidence="6">U2A'/phosphoprotein 32 family A C-terminal domain-containing protein</fullName>
    </recommendedName>
</protein>
<dbReference type="PANTHER" id="PTHR46652:SF3">
    <property type="entry name" value="LEUCINE-RICH REPEAT-CONTAINING PROTEIN 9"/>
    <property type="match status" value="1"/>
</dbReference>
<evidence type="ECO:0000313" key="4">
    <source>
        <dbReference type="EMBL" id="TPX60519.1"/>
    </source>
</evidence>
<keyword evidence="5" id="KW-1185">Reference proteome</keyword>
<sequence length="334" mass="37242">MRITPDHLENGSTQKRTRAEPREAFLRRITHVSLVGKDISVMENLHFCKNLTVLYLYDNNITTISGLECCRNLSRLYLQNNAIEEISGLDVGLDQLSVLHLHNNRIKFVNGLERLPALEQLKLDRQQLPEGTALEFDPDCLATIAPALRQLTVAGNHISDITCMAVLRQLEHLNVSENEIADLKKLENFLSTCPQLSSLDISLTPLAASINPAKLRQKLILASTSLDSLNEKPIPPVERKFVENLRKVQERRKSLSTNPLSKQSSLTALDTALQAPNALQEKPIPHLPPYASQYRDLILSMQSNAPRTAAESRSRNGSLANVATAAERVKPEDQ</sequence>
<dbReference type="InterPro" id="IPR050836">
    <property type="entry name" value="SDS22/Internalin_LRR"/>
</dbReference>
<feature type="region of interest" description="Disordered" evidence="3">
    <location>
        <begin position="1"/>
        <end position="20"/>
    </location>
</feature>
<keyword evidence="2" id="KW-0677">Repeat</keyword>
<dbReference type="AlphaFoldDB" id="A0A507E8Y2"/>
<reference evidence="4 5" key="1">
    <citation type="journal article" date="2019" name="Sci. Rep.">
        <title>Comparative genomics of chytrid fungi reveal insights into the obligate biotrophic and pathogenic lifestyle of Synchytrium endobioticum.</title>
        <authorList>
            <person name="van de Vossenberg B.T.L.H."/>
            <person name="Warris S."/>
            <person name="Nguyen H.D.T."/>
            <person name="van Gent-Pelzer M.P.E."/>
            <person name="Joly D.L."/>
            <person name="van de Geest H.C."/>
            <person name="Bonants P.J.M."/>
            <person name="Smith D.S."/>
            <person name="Levesque C.A."/>
            <person name="van der Lee T.A.J."/>
        </authorList>
    </citation>
    <scope>NUCLEOTIDE SEQUENCE [LARGE SCALE GENOMIC DNA]</scope>
    <source>
        <strain evidence="4 5">CBS 809.83</strain>
    </source>
</reference>
<gene>
    <name evidence="4" type="ORF">PhCBS80983_g01658</name>
</gene>
<name>A0A507E8Y2_9FUNG</name>
<dbReference type="SMART" id="SM00365">
    <property type="entry name" value="LRR_SD22"/>
    <property type="match status" value="4"/>
</dbReference>
<dbReference type="InterPro" id="IPR032675">
    <property type="entry name" value="LRR_dom_sf"/>
</dbReference>
<feature type="region of interest" description="Disordered" evidence="3">
    <location>
        <begin position="302"/>
        <end position="334"/>
    </location>
</feature>
<keyword evidence="1" id="KW-0433">Leucine-rich repeat</keyword>
<dbReference type="Pfam" id="PF12799">
    <property type="entry name" value="LRR_4"/>
    <property type="match status" value="1"/>
</dbReference>
<accession>A0A507E8Y2</accession>
<dbReference type="STRING" id="109895.A0A507E8Y2"/>
<dbReference type="Proteomes" id="UP000318582">
    <property type="component" value="Unassembled WGS sequence"/>
</dbReference>
<dbReference type="InterPro" id="IPR025875">
    <property type="entry name" value="Leu-rich_rpt_4"/>
</dbReference>
<evidence type="ECO:0000256" key="2">
    <source>
        <dbReference type="ARBA" id="ARBA00022737"/>
    </source>
</evidence>
<dbReference type="Gene3D" id="3.80.10.10">
    <property type="entry name" value="Ribonuclease Inhibitor"/>
    <property type="match status" value="2"/>
</dbReference>
<comment type="caution">
    <text evidence="4">The sequence shown here is derived from an EMBL/GenBank/DDBJ whole genome shotgun (WGS) entry which is preliminary data.</text>
</comment>
<evidence type="ECO:0000313" key="5">
    <source>
        <dbReference type="Proteomes" id="UP000318582"/>
    </source>
</evidence>
<dbReference type="PROSITE" id="PS51450">
    <property type="entry name" value="LRR"/>
    <property type="match status" value="4"/>
</dbReference>